<evidence type="ECO:0000313" key="1">
    <source>
        <dbReference type="Proteomes" id="UP000887572"/>
    </source>
</evidence>
<name>A0A914HD67_GLORO</name>
<keyword evidence="1" id="KW-1185">Reference proteome</keyword>
<dbReference type="Proteomes" id="UP000887572">
    <property type="component" value="Unplaced"/>
</dbReference>
<organism evidence="1 2">
    <name type="scientific">Globodera rostochiensis</name>
    <name type="common">Golden nematode worm</name>
    <name type="synonym">Heterodera rostochiensis</name>
    <dbReference type="NCBI Taxonomy" id="31243"/>
    <lineage>
        <taxon>Eukaryota</taxon>
        <taxon>Metazoa</taxon>
        <taxon>Ecdysozoa</taxon>
        <taxon>Nematoda</taxon>
        <taxon>Chromadorea</taxon>
        <taxon>Rhabditida</taxon>
        <taxon>Tylenchina</taxon>
        <taxon>Tylenchomorpha</taxon>
        <taxon>Tylenchoidea</taxon>
        <taxon>Heteroderidae</taxon>
        <taxon>Heteroderinae</taxon>
        <taxon>Globodera</taxon>
    </lineage>
</organism>
<protein>
    <submittedName>
        <fullName evidence="2">Uncharacterized protein</fullName>
    </submittedName>
</protein>
<accession>A0A914HD67</accession>
<dbReference type="WBParaSite" id="Gr19_v10_g1627.t1">
    <property type="protein sequence ID" value="Gr19_v10_g1627.t1"/>
    <property type="gene ID" value="Gr19_v10_g1627"/>
</dbReference>
<proteinExistence type="predicted"/>
<dbReference type="AlphaFoldDB" id="A0A914HD67"/>
<evidence type="ECO:0000313" key="2">
    <source>
        <dbReference type="WBParaSite" id="Gr19_v10_g1627.t1"/>
    </source>
</evidence>
<reference evidence="2" key="1">
    <citation type="submission" date="2022-11" db="UniProtKB">
        <authorList>
            <consortium name="WormBaseParasite"/>
        </authorList>
    </citation>
    <scope>IDENTIFICATION</scope>
</reference>
<sequence length="130" mass="14228">MLSVLSAPVGIAQSSASFDVQLSGQVETMLGTLMSEDQGTPLLQAVPSSIQGKQRVLRSGQRDAAFSDSSHRTLKAQQTQNLIDLTLSTLLFKCPFFLFSKFVHGTISQTKQTNSVAFAHRNAFYYQTPK</sequence>